<dbReference type="PATRIC" id="fig|1423758.3.peg.1688"/>
<evidence type="ECO:0000313" key="15">
    <source>
        <dbReference type="Proteomes" id="UP000009320"/>
    </source>
</evidence>
<dbReference type="InterPro" id="IPR050090">
    <property type="entry name" value="Tyrosine_recombinase_XerCD"/>
</dbReference>
<evidence type="ECO:0000256" key="11">
    <source>
        <dbReference type="NCBIfam" id="TIGR02224"/>
    </source>
</evidence>
<dbReference type="PROSITE" id="PS51900">
    <property type="entry name" value="CB"/>
    <property type="match status" value="1"/>
</dbReference>
<evidence type="ECO:0000256" key="9">
    <source>
        <dbReference type="ARBA" id="ARBA00023306"/>
    </source>
</evidence>
<feature type="active site" evidence="10">
    <location>
        <position position="274"/>
    </location>
</feature>
<dbReference type="InterPro" id="IPR013762">
    <property type="entry name" value="Integrase-like_cat_sf"/>
</dbReference>
<evidence type="ECO:0000313" key="14">
    <source>
        <dbReference type="EMBL" id="CCI82660.1"/>
    </source>
</evidence>
<sequence length="309" mass="35899">MSSNQDDFINLFDDYLKNERGYSKNTVTAYLKDLAEFEAFLQENGGFSGWDKVQTRDAEIFLQNLASQSLARTTQSRKMSSLRSFYNFLIKRKLITQDPMQTVSLRLGQKRLPQFFYEKQVKQVLDQLRQNSDDLSKRNLALFELFYATGMRLSEISNLILDQIDFDLKLILVHGKGNKDRYVPFSDSTDKALKAYLDQSRKDLLKTNSDNNYVFLNDQGKKLTSRGIEYVMQKVFNKAGIPGKVHPHMLRHTFATQMLNNGADLRSVQELLGHESLSTTQIYTHVTMKHLQTDYQKFFPRNNKENEAK</sequence>
<dbReference type="CDD" id="cd00798">
    <property type="entry name" value="INT_XerDC_C"/>
    <property type="match status" value="1"/>
</dbReference>
<dbReference type="PROSITE" id="PS51898">
    <property type="entry name" value="TYR_RECOMBINASE"/>
    <property type="match status" value="1"/>
</dbReference>
<dbReference type="InterPro" id="IPR010998">
    <property type="entry name" value="Integrase_recombinase_N"/>
</dbReference>
<evidence type="ECO:0000256" key="1">
    <source>
        <dbReference type="ARBA" id="ARBA00004496"/>
    </source>
</evidence>
<comment type="subunit">
    <text evidence="10">Forms a cyclic heterotetrameric complex composed of two molecules of XerC and two molecules of XerD.</text>
</comment>
<dbReference type="Pfam" id="PF02899">
    <property type="entry name" value="Phage_int_SAM_1"/>
    <property type="match status" value="1"/>
</dbReference>
<dbReference type="InterPro" id="IPR011931">
    <property type="entry name" value="Recomb_XerC"/>
</dbReference>
<feature type="domain" description="Tyr recombinase" evidence="12">
    <location>
        <begin position="111"/>
        <end position="296"/>
    </location>
</feature>
<dbReference type="PANTHER" id="PTHR30349:SF77">
    <property type="entry name" value="TYROSINE RECOMBINASE XERC"/>
    <property type="match status" value="1"/>
</dbReference>
<comment type="caution">
    <text evidence="14">The sequence shown here is derived from an EMBL/GenBank/DDBJ whole genome shotgun (WGS) entry which is preliminary data.</text>
</comment>
<comment type="subcellular location">
    <subcellularLocation>
        <location evidence="1 10">Cytoplasm</location>
    </subcellularLocation>
</comment>
<dbReference type="GO" id="GO:0009037">
    <property type="term" value="F:tyrosine-based site-specific recombinase activity"/>
    <property type="evidence" value="ECO:0007669"/>
    <property type="project" value="UniProtKB-UniRule"/>
</dbReference>
<dbReference type="Gene3D" id="1.10.150.130">
    <property type="match status" value="1"/>
</dbReference>
<dbReference type="GO" id="GO:0006313">
    <property type="term" value="P:DNA transposition"/>
    <property type="evidence" value="ECO:0007669"/>
    <property type="project" value="UniProtKB-UniRule"/>
</dbReference>
<dbReference type="GO" id="GO:0003677">
    <property type="term" value="F:DNA binding"/>
    <property type="evidence" value="ECO:0007669"/>
    <property type="project" value="UniProtKB-UniRule"/>
</dbReference>
<reference evidence="14 15" key="1">
    <citation type="submission" date="2012-06" db="EMBL/GenBank/DDBJ databases">
        <title>Draft Genome Sequence of Lactobacillus hominis Strain CRBIP 24.179T, isolated from human intestine.</title>
        <authorList>
            <person name="Cousin S."/>
            <person name="Ma L."/>
            <person name="Bizet C."/>
            <person name="Loux V."/>
            <person name="Bouchier C."/>
            <person name="Clermont D."/>
            <person name="Creno S."/>
        </authorList>
    </citation>
    <scope>NUCLEOTIDE SEQUENCE [LARGE SCALE GENOMIC DNA]</scope>
    <source>
        <strain evidence="15">CRBIP 24.179T</strain>
    </source>
</reference>
<feature type="active site" description="O-(3'-phospho-DNA)-tyrosine intermediate" evidence="10">
    <location>
        <position position="283"/>
    </location>
</feature>
<evidence type="ECO:0000256" key="6">
    <source>
        <dbReference type="ARBA" id="ARBA00022908"/>
    </source>
</evidence>
<name>I7KI37_9LACO</name>
<dbReference type="InterPro" id="IPR044068">
    <property type="entry name" value="CB"/>
</dbReference>
<dbReference type="eggNOG" id="COG4974">
    <property type="taxonomic scope" value="Bacteria"/>
</dbReference>
<dbReference type="InterPro" id="IPR023009">
    <property type="entry name" value="Tyrosine_recombinase_XerC/XerD"/>
</dbReference>
<feature type="active site" evidence="10">
    <location>
        <position position="152"/>
    </location>
</feature>
<proteinExistence type="inferred from homology"/>
<dbReference type="RefSeq" id="WP_008471811.1">
    <property type="nucleotide sequence ID" value="NZ_AYZP01000005.1"/>
</dbReference>
<keyword evidence="4 10" id="KW-0132">Cell division</keyword>
<dbReference type="AlphaFoldDB" id="I7KI37"/>
<dbReference type="Pfam" id="PF00589">
    <property type="entry name" value="Phage_integrase"/>
    <property type="match status" value="1"/>
</dbReference>
<keyword evidence="7 10" id="KW-0238">DNA-binding</keyword>
<organism evidence="14 15">
    <name type="scientific">Lactobacillus hominis DSM 23910 = CRBIP 24.179</name>
    <dbReference type="NCBI Taxonomy" id="1423758"/>
    <lineage>
        <taxon>Bacteria</taxon>
        <taxon>Bacillati</taxon>
        <taxon>Bacillota</taxon>
        <taxon>Bacilli</taxon>
        <taxon>Lactobacillales</taxon>
        <taxon>Lactobacillaceae</taxon>
        <taxon>Lactobacillus</taxon>
    </lineage>
</organism>
<keyword evidence="6 10" id="KW-0229">DNA integration</keyword>
<feature type="active site" evidence="10">
    <location>
        <position position="176"/>
    </location>
</feature>
<protein>
    <recommendedName>
        <fullName evidence="10 11">Tyrosine recombinase XerC</fullName>
    </recommendedName>
</protein>
<dbReference type="OrthoDB" id="9801717at2"/>
<dbReference type="GO" id="GO:0051301">
    <property type="term" value="P:cell division"/>
    <property type="evidence" value="ECO:0007669"/>
    <property type="project" value="UniProtKB-UniRule"/>
</dbReference>
<dbReference type="Gene3D" id="1.10.443.10">
    <property type="entry name" value="Intergrase catalytic core"/>
    <property type="match status" value="1"/>
</dbReference>
<dbReference type="PANTHER" id="PTHR30349">
    <property type="entry name" value="PHAGE INTEGRASE-RELATED"/>
    <property type="match status" value="1"/>
</dbReference>
<evidence type="ECO:0000256" key="5">
    <source>
        <dbReference type="ARBA" id="ARBA00022829"/>
    </source>
</evidence>
<evidence type="ECO:0000256" key="7">
    <source>
        <dbReference type="ARBA" id="ARBA00023125"/>
    </source>
</evidence>
<dbReference type="NCBIfam" id="NF040815">
    <property type="entry name" value="recomb_XerA_Arch"/>
    <property type="match status" value="1"/>
</dbReference>
<comment type="function">
    <text evidence="10">Site-specific tyrosine recombinase, which acts by catalyzing the cutting and rejoining of the recombining DNA molecules. The XerC-XerD complex is essential to convert dimers of the bacterial chromosome into monomers to permit their segregation at cell division. It also contributes to the segregational stability of plasmids.</text>
</comment>
<accession>I7KI37</accession>
<keyword evidence="15" id="KW-1185">Reference proteome</keyword>
<evidence type="ECO:0000259" key="12">
    <source>
        <dbReference type="PROSITE" id="PS51898"/>
    </source>
</evidence>
<comment type="similarity">
    <text evidence="2 10">Belongs to the 'phage' integrase family. XerC subfamily.</text>
</comment>
<keyword evidence="3 10" id="KW-0963">Cytoplasm</keyword>
<dbReference type="GO" id="GO:0007059">
    <property type="term" value="P:chromosome segregation"/>
    <property type="evidence" value="ECO:0007669"/>
    <property type="project" value="UniProtKB-UniRule"/>
</dbReference>
<evidence type="ECO:0000256" key="4">
    <source>
        <dbReference type="ARBA" id="ARBA00022618"/>
    </source>
</evidence>
<dbReference type="STRING" id="1423758.FC41_GL001657"/>
<keyword evidence="8 10" id="KW-0233">DNA recombination</keyword>
<keyword evidence="5 10" id="KW-0159">Chromosome partition</keyword>
<gene>
    <name evidence="10" type="primary">xerC</name>
    <name evidence="14" type="ORF">BN55_08035</name>
</gene>
<evidence type="ECO:0000256" key="3">
    <source>
        <dbReference type="ARBA" id="ARBA00022490"/>
    </source>
</evidence>
<feature type="active site" evidence="10">
    <location>
        <position position="251"/>
    </location>
</feature>
<feature type="domain" description="Core-binding (CB)" evidence="13">
    <location>
        <begin position="3"/>
        <end position="90"/>
    </location>
</feature>
<dbReference type="SUPFAM" id="SSF56349">
    <property type="entry name" value="DNA breaking-rejoining enzymes"/>
    <property type="match status" value="1"/>
</dbReference>
<dbReference type="InterPro" id="IPR002104">
    <property type="entry name" value="Integrase_catalytic"/>
</dbReference>
<dbReference type="EMBL" id="CAKE01000034">
    <property type="protein sequence ID" value="CCI82660.1"/>
    <property type="molecule type" value="Genomic_DNA"/>
</dbReference>
<dbReference type="InterPro" id="IPR011010">
    <property type="entry name" value="DNA_brk_join_enz"/>
</dbReference>
<evidence type="ECO:0000256" key="8">
    <source>
        <dbReference type="ARBA" id="ARBA00023172"/>
    </source>
</evidence>
<dbReference type="InterPro" id="IPR004107">
    <property type="entry name" value="Integrase_SAM-like_N"/>
</dbReference>
<evidence type="ECO:0000256" key="10">
    <source>
        <dbReference type="HAMAP-Rule" id="MF_01808"/>
    </source>
</evidence>
<dbReference type="HAMAP" id="MF_01808">
    <property type="entry name" value="Recomb_XerC_XerD"/>
    <property type="match status" value="1"/>
</dbReference>
<dbReference type="NCBIfam" id="TIGR02224">
    <property type="entry name" value="recomb_XerC"/>
    <property type="match status" value="1"/>
</dbReference>
<dbReference type="NCBIfam" id="NF001399">
    <property type="entry name" value="PRK00283.1"/>
    <property type="match status" value="1"/>
</dbReference>
<dbReference type="GeneID" id="82847888"/>
<dbReference type="Proteomes" id="UP000009320">
    <property type="component" value="Unassembled WGS sequence"/>
</dbReference>
<evidence type="ECO:0000256" key="2">
    <source>
        <dbReference type="ARBA" id="ARBA00006657"/>
    </source>
</evidence>
<dbReference type="GO" id="GO:0005737">
    <property type="term" value="C:cytoplasm"/>
    <property type="evidence" value="ECO:0007669"/>
    <property type="project" value="UniProtKB-SubCell"/>
</dbReference>
<feature type="active site" evidence="10">
    <location>
        <position position="248"/>
    </location>
</feature>
<evidence type="ECO:0000259" key="13">
    <source>
        <dbReference type="PROSITE" id="PS51900"/>
    </source>
</evidence>
<keyword evidence="9 10" id="KW-0131">Cell cycle</keyword>